<reference evidence="1" key="2">
    <citation type="submission" date="2023-05" db="EMBL/GenBank/DDBJ databases">
        <authorList>
            <consortium name="Lawrence Berkeley National Laboratory"/>
            <person name="Steindorff A."/>
            <person name="Hensen N."/>
            <person name="Bonometti L."/>
            <person name="Westerberg I."/>
            <person name="Brannstrom I.O."/>
            <person name="Guillou S."/>
            <person name="Cros-Aarteil S."/>
            <person name="Calhoun S."/>
            <person name="Haridas S."/>
            <person name="Kuo A."/>
            <person name="Mondo S."/>
            <person name="Pangilinan J."/>
            <person name="Riley R."/>
            <person name="Labutti K."/>
            <person name="Andreopoulos B."/>
            <person name="Lipzen A."/>
            <person name="Chen C."/>
            <person name="Yanf M."/>
            <person name="Daum C."/>
            <person name="Ng V."/>
            <person name="Clum A."/>
            <person name="Ohm R."/>
            <person name="Martin F."/>
            <person name="Silar P."/>
            <person name="Natvig D."/>
            <person name="Lalanne C."/>
            <person name="Gautier V."/>
            <person name="Ament-Velasquez S.L."/>
            <person name="Kruys A."/>
            <person name="Hutchinson M.I."/>
            <person name="Powell A.J."/>
            <person name="Barry K."/>
            <person name="Miller A.N."/>
            <person name="Grigoriev I.V."/>
            <person name="Debuchy R."/>
            <person name="Gladieux P."/>
            <person name="Thoren M.H."/>
            <person name="Johannesson H."/>
        </authorList>
    </citation>
    <scope>NUCLEOTIDE SEQUENCE</scope>
    <source>
        <strain evidence="1">CBS 103.79</strain>
    </source>
</reference>
<evidence type="ECO:0000313" key="2">
    <source>
        <dbReference type="Proteomes" id="UP001303889"/>
    </source>
</evidence>
<dbReference type="AlphaFoldDB" id="A0AAN6MI79"/>
<dbReference type="EMBL" id="MU855646">
    <property type="protein sequence ID" value="KAK3900689.1"/>
    <property type="molecule type" value="Genomic_DNA"/>
</dbReference>
<gene>
    <name evidence="1" type="ORF">C8A05DRAFT_17024</name>
</gene>
<proteinExistence type="predicted"/>
<keyword evidence="2" id="KW-1185">Reference proteome</keyword>
<comment type="caution">
    <text evidence="1">The sequence shown here is derived from an EMBL/GenBank/DDBJ whole genome shotgun (WGS) entry which is preliminary data.</text>
</comment>
<reference evidence="1" key="1">
    <citation type="journal article" date="2023" name="Mol. Phylogenet. Evol.">
        <title>Genome-scale phylogeny and comparative genomics of the fungal order Sordariales.</title>
        <authorList>
            <person name="Hensen N."/>
            <person name="Bonometti L."/>
            <person name="Westerberg I."/>
            <person name="Brannstrom I.O."/>
            <person name="Guillou S."/>
            <person name="Cros-Aarteil S."/>
            <person name="Calhoun S."/>
            <person name="Haridas S."/>
            <person name="Kuo A."/>
            <person name="Mondo S."/>
            <person name="Pangilinan J."/>
            <person name="Riley R."/>
            <person name="LaButti K."/>
            <person name="Andreopoulos B."/>
            <person name="Lipzen A."/>
            <person name="Chen C."/>
            <person name="Yan M."/>
            <person name="Daum C."/>
            <person name="Ng V."/>
            <person name="Clum A."/>
            <person name="Steindorff A."/>
            <person name="Ohm R.A."/>
            <person name="Martin F."/>
            <person name="Silar P."/>
            <person name="Natvig D.O."/>
            <person name="Lalanne C."/>
            <person name="Gautier V."/>
            <person name="Ament-Velasquez S.L."/>
            <person name="Kruys A."/>
            <person name="Hutchinson M.I."/>
            <person name="Powell A.J."/>
            <person name="Barry K."/>
            <person name="Miller A.N."/>
            <person name="Grigoriev I.V."/>
            <person name="Debuchy R."/>
            <person name="Gladieux P."/>
            <person name="Hiltunen Thoren M."/>
            <person name="Johannesson H."/>
        </authorList>
    </citation>
    <scope>NUCLEOTIDE SEQUENCE</scope>
    <source>
        <strain evidence="1">CBS 103.79</strain>
    </source>
</reference>
<name>A0AAN6MI79_9PEZI</name>
<accession>A0AAN6MI79</accession>
<dbReference type="Proteomes" id="UP001303889">
    <property type="component" value="Unassembled WGS sequence"/>
</dbReference>
<evidence type="ECO:0000313" key="1">
    <source>
        <dbReference type="EMBL" id="KAK3900689.1"/>
    </source>
</evidence>
<sequence length="129" mass="13867">MDADADTDLPPPLPLQEALELVKLPNAPGAAPGTTAHRYMGTRAAYVPGSDYTGESRRLSLHKAAFGGHVYAQSALAAVRAWREVEAEGREGERLDIHVSTYLPHLTEMRGYLIISSGRLTPTSSSATH</sequence>
<protein>
    <submittedName>
        <fullName evidence="1">Uncharacterized protein</fullName>
    </submittedName>
</protein>
<organism evidence="1 2">
    <name type="scientific">Staphylotrichum tortipilum</name>
    <dbReference type="NCBI Taxonomy" id="2831512"/>
    <lineage>
        <taxon>Eukaryota</taxon>
        <taxon>Fungi</taxon>
        <taxon>Dikarya</taxon>
        <taxon>Ascomycota</taxon>
        <taxon>Pezizomycotina</taxon>
        <taxon>Sordariomycetes</taxon>
        <taxon>Sordariomycetidae</taxon>
        <taxon>Sordariales</taxon>
        <taxon>Chaetomiaceae</taxon>
        <taxon>Staphylotrichum</taxon>
    </lineage>
</organism>